<name>A0ABP7D434_9MICC</name>
<protein>
    <recommendedName>
        <fullName evidence="5">Molybdate ABC transporter substrate-binding protein</fullName>
    </recommendedName>
</protein>
<evidence type="ECO:0000256" key="2">
    <source>
        <dbReference type="SAM" id="MobiDB-lite"/>
    </source>
</evidence>
<dbReference type="Proteomes" id="UP001501536">
    <property type="component" value="Unassembled WGS sequence"/>
</dbReference>
<evidence type="ECO:0000313" key="4">
    <source>
        <dbReference type="Proteomes" id="UP001501536"/>
    </source>
</evidence>
<dbReference type="SUPFAM" id="SSF53850">
    <property type="entry name" value="Periplasmic binding protein-like II"/>
    <property type="match status" value="1"/>
</dbReference>
<gene>
    <name evidence="3" type="ORF">GCM10022377_12140</name>
</gene>
<evidence type="ECO:0008006" key="5">
    <source>
        <dbReference type="Google" id="ProtNLM"/>
    </source>
</evidence>
<comment type="caution">
    <text evidence="3">The sequence shown here is derived from an EMBL/GenBank/DDBJ whole genome shotgun (WGS) entry which is preliminary data.</text>
</comment>
<accession>A0ABP7D434</accession>
<evidence type="ECO:0000313" key="3">
    <source>
        <dbReference type="EMBL" id="GAA3700472.1"/>
    </source>
</evidence>
<proteinExistence type="inferred from homology"/>
<keyword evidence="4" id="KW-1185">Reference proteome</keyword>
<reference evidence="4" key="1">
    <citation type="journal article" date="2019" name="Int. J. Syst. Evol. Microbiol.">
        <title>The Global Catalogue of Microorganisms (GCM) 10K type strain sequencing project: providing services to taxonomists for standard genome sequencing and annotation.</title>
        <authorList>
            <consortium name="The Broad Institute Genomics Platform"/>
            <consortium name="The Broad Institute Genome Sequencing Center for Infectious Disease"/>
            <person name="Wu L."/>
            <person name="Ma J."/>
        </authorList>
    </citation>
    <scope>NUCLEOTIDE SEQUENCE [LARGE SCALE GENOMIC DNA]</scope>
    <source>
        <strain evidence="4">JCM 16961</strain>
    </source>
</reference>
<dbReference type="PANTHER" id="PTHR30632:SF16">
    <property type="entry name" value="MOLYBDATE_TUNGSTATE-BINDING PROTEIN WTPA"/>
    <property type="match status" value="1"/>
</dbReference>
<dbReference type="InterPro" id="IPR050682">
    <property type="entry name" value="ModA/WtpA"/>
</dbReference>
<comment type="similarity">
    <text evidence="1">Belongs to the bacterial solute-binding protein 1 family. WtpA subfamily.</text>
</comment>
<dbReference type="PANTHER" id="PTHR30632">
    <property type="entry name" value="MOLYBDATE-BINDING PERIPLASMIC PROTEIN"/>
    <property type="match status" value="1"/>
</dbReference>
<organism evidence="3 4">
    <name type="scientific">Zhihengliuella alba</name>
    <dbReference type="NCBI Taxonomy" id="547018"/>
    <lineage>
        <taxon>Bacteria</taxon>
        <taxon>Bacillati</taxon>
        <taxon>Actinomycetota</taxon>
        <taxon>Actinomycetes</taxon>
        <taxon>Micrococcales</taxon>
        <taxon>Micrococcaceae</taxon>
        <taxon>Zhihengliuella</taxon>
    </lineage>
</organism>
<dbReference type="EMBL" id="BAABCJ010000002">
    <property type="protein sequence ID" value="GAA3700472.1"/>
    <property type="molecule type" value="Genomic_DNA"/>
</dbReference>
<dbReference type="Pfam" id="PF13531">
    <property type="entry name" value="SBP_bac_11"/>
    <property type="match status" value="1"/>
</dbReference>
<feature type="region of interest" description="Disordered" evidence="2">
    <location>
        <begin position="228"/>
        <end position="254"/>
    </location>
</feature>
<dbReference type="Gene3D" id="3.40.190.10">
    <property type="entry name" value="Periplasmic binding protein-like II"/>
    <property type="match status" value="2"/>
</dbReference>
<evidence type="ECO:0000256" key="1">
    <source>
        <dbReference type="ARBA" id="ARBA00009438"/>
    </source>
</evidence>
<sequence length="254" mass="25119">MWFAPSSFTDVAGPLAEAYEGAARAAGDPVDVTVNLGSSAQLVQQVNSGAAPDVLVTADEQAPGALESPEEFERIGTAAANGLVLVVGRDTPLAAEAGGAGPAGPPSQELLDWLAGARVAVCAPEVPCGRAAHAWLAGRPGGIVQDATQEANVRAVLAKVSSGQADAGFVYTTDAAAAGDAVAALPLDAPRNRYPVLVPVGPDHDGGDAGEDFARWLLAEDAQALLGEASFEPGGQAGSGTGSDDDGGDAGVDG</sequence>